<dbReference type="GO" id="GO:0016405">
    <property type="term" value="F:CoA-ligase activity"/>
    <property type="evidence" value="ECO:0007669"/>
    <property type="project" value="TreeGrafter"/>
</dbReference>
<gene>
    <name evidence="2" type="ORF">MTBBW1_2510009</name>
</gene>
<organism evidence="2 3">
    <name type="scientific">Desulfamplus magnetovallimortis</name>
    <dbReference type="NCBI Taxonomy" id="1246637"/>
    <lineage>
        <taxon>Bacteria</taxon>
        <taxon>Pseudomonadati</taxon>
        <taxon>Thermodesulfobacteriota</taxon>
        <taxon>Desulfobacteria</taxon>
        <taxon>Desulfobacterales</taxon>
        <taxon>Desulfobacteraceae</taxon>
        <taxon>Desulfamplus</taxon>
    </lineage>
</organism>
<dbReference type="InterPro" id="IPR042099">
    <property type="entry name" value="ANL_N_sf"/>
</dbReference>
<proteinExistence type="predicted"/>
<evidence type="ECO:0000313" key="3">
    <source>
        <dbReference type="Proteomes" id="UP000191931"/>
    </source>
</evidence>
<sequence length="254" mass="29462">MNQIDKIENCLSFSDILRYHSVHNSDKIIIYDRYMKKQYSFKELDKYVDKCVCLLKKKGCNIGDIVSLVLNNCFEYFILFCAALRIGLIINPFPYNLSSKDLHKYFNYINPKLIFCKNKHYKDLIAKKWPAQLIKDQGDDSFLNTLLSQQIIQFTDFTPQKKEVASLYYSSGTTANPKGILYSHANMIALISSLVRGFEFTENDCHLIALPLGHTASINYSFLPSLYCGSSIVLCDSYWKIRSTIWEIVEEYIR</sequence>
<evidence type="ECO:0000313" key="2">
    <source>
        <dbReference type="EMBL" id="SLM30891.1"/>
    </source>
</evidence>
<dbReference type="InterPro" id="IPR000873">
    <property type="entry name" value="AMP-dep_synth/lig_dom"/>
</dbReference>
<dbReference type="EMBL" id="FWEV01000170">
    <property type="protein sequence ID" value="SLM30891.1"/>
    <property type="molecule type" value="Genomic_DNA"/>
</dbReference>
<dbReference type="Pfam" id="PF00501">
    <property type="entry name" value="AMP-binding"/>
    <property type="match status" value="1"/>
</dbReference>
<dbReference type="Gene3D" id="3.40.50.12780">
    <property type="entry name" value="N-terminal domain of ligase-like"/>
    <property type="match status" value="1"/>
</dbReference>
<dbReference type="PANTHER" id="PTHR24096">
    <property type="entry name" value="LONG-CHAIN-FATTY-ACID--COA LIGASE"/>
    <property type="match status" value="1"/>
</dbReference>
<evidence type="ECO:0000259" key="1">
    <source>
        <dbReference type="Pfam" id="PF00501"/>
    </source>
</evidence>
<reference evidence="2 3" key="1">
    <citation type="submission" date="2017-03" db="EMBL/GenBank/DDBJ databases">
        <authorList>
            <person name="Afonso C.L."/>
            <person name="Miller P.J."/>
            <person name="Scott M.A."/>
            <person name="Spackman E."/>
            <person name="Goraichik I."/>
            <person name="Dimitrov K.M."/>
            <person name="Suarez D.L."/>
            <person name="Swayne D.E."/>
        </authorList>
    </citation>
    <scope>NUCLEOTIDE SEQUENCE [LARGE SCALE GENOMIC DNA]</scope>
    <source>
        <strain evidence="2">PRJEB14757</strain>
    </source>
</reference>
<keyword evidence="3" id="KW-1185">Reference proteome</keyword>
<feature type="domain" description="AMP-dependent synthetase/ligase" evidence="1">
    <location>
        <begin position="23"/>
        <end position="252"/>
    </location>
</feature>
<accession>A0A1W1HEG2</accession>
<dbReference type="Proteomes" id="UP000191931">
    <property type="component" value="Unassembled WGS sequence"/>
</dbReference>
<dbReference type="PANTHER" id="PTHR24096:SF267">
    <property type="entry name" value="MALONATE--COA LIGASE ACSF3, MITOCHONDRIAL"/>
    <property type="match status" value="1"/>
</dbReference>
<dbReference type="RefSeq" id="WP_186441721.1">
    <property type="nucleotide sequence ID" value="NZ_LT828568.1"/>
</dbReference>
<dbReference type="STRING" id="1246637.MTBBW1_2510009"/>
<name>A0A1W1HEG2_9BACT</name>
<dbReference type="AlphaFoldDB" id="A0A1W1HEG2"/>
<dbReference type="SUPFAM" id="SSF56801">
    <property type="entry name" value="Acetyl-CoA synthetase-like"/>
    <property type="match status" value="1"/>
</dbReference>
<protein>
    <recommendedName>
        <fullName evidence="1">AMP-dependent synthetase/ligase domain-containing protein</fullName>
    </recommendedName>
</protein>